<dbReference type="Gene3D" id="3.30.160.60">
    <property type="entry name" value="Classic Zinc Finger"/>
    <property type="match status" value="1"/>
</dbReference>
<sequence>MRANDNSEEDLETGKRVKDEPRPIPRLQPLRPLISSSASRRPANGASSLALFECPVCARPFPSEADVSAHVDSCLTQEPPSSPVAARVAAFLSAAPPPPEGSVEVVRKLLGNVVREPGNDKFRRIRMGNPKIREAVADVGGGVDLLECVGFRIGEEDGEIWATMGVPAEEQVAVIREALSLLDRGRNSEESSKSQATSDVAAERSTEPRKIDRRVRVFFCLPESVPADSDLPDSFYNLSVGEVKREADMRKKRLEESRLLIPKSYKEKQALAARKKFKRTVVRIQFPDGVILQGVFLPWEPTSVLYEFVSSSLKEPSLEFELLRPAIPKLRAIPRFPRPGDKAPTLEDEDLVPSALLKFRPVETQSVVFTGLTNELLEASEPLTAATSVSDELNDNGHDSQ</sequence>
<reference evidence="13" key="1">
    <citation type="submission" date="2020-07" db="EMBL/GenBank/DDBJ databases">
        <authorList>
            <person name="Lin J."/>
        </authorList>
    </citation>
    <scope>NUCLEOTIDE SEQUENCE</scope>
</reference>
<evidence type="ECO:0000256" key="3">
    <source>
        <dbReference type="ARBA" id="ARBA00022763"/>
    </source>
</evidence>
<dbReference type="GO" id="GO:0050832">
    <property type="term" value="P:defense response to fungus"/>
    <property type="evidence" value="ECO:0007669"/>
    <property type="project" value="TreeGrafter"/>
</dbReference>
<accession>A0A6V7P753</accession>
<dbReference type="InterPro" id="IPR036339">
    <property type="entry name" value="PUB-like_dom_sf"/>
</dbReference>
<feature type="compositionally biased region" description="Basic and acidic residues" evidence="10">
    <location>
        <begin position="12"/>
        <end position="23"/>
    </location>
</feature>
<dbReference type="PROSITE" id="PS50157">
    <property type="entry name" value="ZINC_FINGER_C2H2_2"/>
    <property type="match status" value="1"/>
</dbReference>
<dbReference type="Gene3D" id="3.10.20.90">
    <property type="entry name" value="Phosphatidylinositol 3-kinase Catalytic Subunit, Chain A, domain 1"/>
    <property type="match status" value="1"/>
</dbReference>
<dbReference type="CDD" id="cd16119">
    <property type="entry name" value="UBX_UBXN6"/>
    <property type="match status" value="1"/>
</dbReference>
<dbReference type="FunFam" id="3.10.20.90:FF:000185">
    <property type="entry name" value="UBX domain-containing protein 6"/>
    <property type="match status" value="1"/>
</dbReference>
<feature type="region of interest" description="Disordered" evidence="10">
    <location>
        <begin position="185"/>
        <end position="207"/>
    </location>
</feature>
<evidence type="ECO:0000256" key="2">
    <source>
        <dbReference type="ARBA" id="ARBA00022723"/>
    </source>
</evidence>
<dbReference type="PANTHER" id="PTHR47694">
    <property type="entry name" value="PLANT UBX DOMAIN-CONTAINING PROTEIN 2"/>
    <property type="match status" value="1"/>
</dbReference>
<feature type="compositionally biased region" description="Acidic residues" evidence="10">
    <location>
        <begin position="1"/>
        <end position="11"/>
    </location>
</feature>
<evidence type="ECO:0000256" key="10">
    <source>
        <dbReference type="SAM" id="MobiDB-lite"/>
    </source>
</evidence>
<dbReference type="InterPro" id="IPR013087">
    <property type="entry name" value="Znf_C2H2_type"/>
</dbReference>
<evidence type="ECO:0000256" key="9">
    <source>
        <dbReference type="PROSITE-ProRule" id="PRU00042"/>
    </source>
</evidence>
<feature type="region of interest" description="Disordered" evidence="10">
    <location>
        <begin position="1"/>
        <end position="42"/>
    </location>
</feature>
<dbReference type="SUPFAM" id="SSF54236">
    <property type="entry name" value="Ubiquitin-like"/>
    <property type="match status" value="1"/>
</dbReference>
<keyword evidence="2" id="KW-0479">Metal-binding</keyword>
<keyword evidence="8" id="KW-0234">DNA repair</keyword>
<dbReference type="InterPro" id="IPR018997">
    <property type="entry name" value="PUB_domain"/>
</dbReference>
<dbReference type="SUPFAM" id="SSF143503">
    <property type="entry name" value="PUG domain-like"/>
    <property type="match status" value="1"/>
</dbReference>
<keyword evidence="6" id="KW-0862">Zinc</keyword>
<feature type="domain" description="C2H2-type" evidence="12">
    <location>
        <begin position="52"/>
        <end position="80"/>
    </location>
</feature>
<dbReference type="CDD" id="cd09212">
    <property type="entry name" value="PUB"/>
    <property type="match status" value="1"/>
</dbReference>
<dbReference type="InterPro" id="IPR001012">
    <property type="entry name" value="UBX_dom"/>
</dbReference>
<evidence type="ECO:0000256" key="1">
    <source>
        <dbReference type="ARBA" id="ARBA00004170"/>
    </source>
</evidence>
<organism evidence="13">
    <name type="scientific">Ananas comosus var. bracteatus</name>
    <name type="common">red pineapple</name>
    <dbReference type="NCBI Taxonomy" id="296719"/>
    <lineage>
        <taxon>Eukaryota</taxon>
        <taxon>Viridiplantae</taxon>
        <taxon>Streptophyta</taxon>
        <taxon>Embryophyta</taxon>
        <taxon>Tracheophyta</taxon>
        <taxon>Spermatophyta</taxon>
        <taxon>Magnoliopsida</taxon>
        <taxon>Liliopsida</taxon>
        <taxon>Poales</taxon>
        <taxon>Bromeliaceae</taxon>
        <taxon>Bromelioideae</taxon>
        <taxon>Ananas</taxon>
    </lineage>
</organism>
<dbReference type="GO" id="GO:0003677">
    <property type="term" value="F:DNA binding"/>
    <property type="evidence" value="ECO:0007669"/>
    <property type="project" value="InterPro"/>
</dbReference>
<dbReference type="GO" id="GO:0008270">
    <property type="term" value="F:zinc ion binding"/>
    <property type="evidence" value="ECO:0007669"/>
    <property type="project" value="UniProtKB-KW"/>
</dbReference>
<evidence type="ECO:0000256" key="8">
    <source>
        <dbReference type="ARBA" id="ARBA00023204"/>
    </source>
</evidence>
<evidence type="ECO:0000313" key="13">
    <source>
        <dbReference type="EMBL" id="CAD1826486.1"/>
    </source>
</evidence>
<evidence type="ECO:0000256" key="4">
    <source>
        <dbReference type="ARBA" id="ARBA00022771"/>
    </source>
</evidence>
<keyword evidence="4 9" id="KW-0863">Zinc-finger</keyword>
<dbReference type="SMART" id="SM00580">
    <property type="entry name" value="PUG"/>
    <property type="match status" value="1"/>
</dbReference>
<dbReference type="SMART" id="SM00734">
    <property type="entry name" value="ZnF_Rad18"/>
    <property type="match status" value="1"/>
</dbReference>
<feature type="domain" description="UBX" evidence="11">
    <location>
        <begin position="275"/>
        <end position="359"/>
    </location>
</feature>
<feature type="compositionally biased region" description="Low complexity" evidence="10">
    <location>
        <begin position="25"/>
        <end position="37"/>
    </location>
</feature>
<dbReference type="PANTHER" id="PTHR47694:SF1">
    <property type="entry name" value="PLANT UBX DOMAIN-CONTAINING PROTEIN 2"/>
    <property type="match status" value="1"/>
</dbReference>
<dbReference type="GO" id="GO:0016020">
    <property type="term" value="C:membrane"/>
    <property type="evidence" value="ECO:0007669"/>
    <property type="project" value="UniProtKB-SubCell"/>
</dbReference>
<evidence type="ECO:0000256" key="7">
    <source>
        <dbReference type="ARBA" id="ARBA00023136"/>
    </source>
</evidence>
<keyword evidence="7" id="KW-0472">Membrane</keyword>
<protein>
    <submittedName>
        <fullName evidence="13">Uncharacterized protein</fullName>
    </submittedName>
</protein>
<gene>
    <name evidence="13" type="ORF">CB5_LOCUS9697</name>
</gene>
<dbReference type="AlphaFoldDB" id="A0A6V7P753"/>
<name>A0A6V7P753_ANACO</name>
<dbReference type="Pfam" id="PF09409">
    <property type="entry name" value="PUB"/>
    <property type="match status" value="1"/>
</dbReference>
<dbReference type="PROSITE" id="PS50033">
    <property type="entry name" value="UBX"/>
    <property type="match status" value="1"/>
</dbReference>
<dbReference type="InterPro" id="IPR029071">
    <property type="entry name" value="Ubiquitin-like_domsf"/>
</dbReference>
<evidence type="ECO:0000259" key="11">
    <source>
        <dbReference type="PROSITE" id="PS50033"/>
    </source>
</evidence>
<dbReference type="EMBL" id="LR862145">
    <property type="protein sequence ID" value="CAD1826486.1"/>
    <property type="molecule type" value="Genomic_DNA"/>
</dbReference>
<dbReference type="Pfam" id="PF00789">
    <property type="entry name" value="UBX"/>
    <property type="match status" value="1"/>
</dbReference>
<proteinExistence type="predicted"/>
<evidence type="ECO:0000256" key="5">
    <source>
        <dbReference type="ARBA" id="ARBA00022786"/>
    </source>
</evidence>
<dbReference type="GO" id="GO:0006281">
    <property type="term" value="P:DNA repair"/>
    <property type="evidence" value="ECO:0007669"/>
    <property type="project" value="UniProtKB-KW"/>
</dbReference>
<dbReference type="InterPro" id="IPR006642">
    <property type="entry name" value="Rad18_UBZ4"/>
</dbReference>
<keyword evidence="5" id="KW-0833">Ubl conjugation pathway</keyword>
<evidence type="ECO:0000259" key="12">
    <source>
        <dbReference type="PROSITE" id="PS50157"/>
    </source>
</evidence>
<dbReference type="Gene3D" id="1.20.58.2190">
    <property type="match status" value="1"/>
</dbReference>
<keyword evidence="3" id="KW-0227">DNA damage</keyword>
<evidence type="ECO:0000256" key="6">
    <source>
        <dbReference type="ARBA" id="ARBA00022833"/>
    </source>
</evidence>
<comment type="subcellular location">
    <subcellularLocation>
        <location evidence="1">Membrane</location>
        <topology evidence="1">Peripheral membrane protein</topology>
    </subcellularLocation>
</comment>